<name>A0ABR0DF39_9LAMI</name>
<keyword evidence="2" id="KW-0472">Membrane</keyword>
<dbReference type="Gene3D" id="1.10.510.10">
    <property type="entry name" value="Transferase(Phosphotransferase) domain 1"/>
    <property type="match status" value="2"/>
</dbReference>
<feature type="region of interest" description="Disordered" evidence="3">
    <location>
        <begin position="1"/>
        <end position="27"/>
    </location>
</feature>
<dbReference type="PROSITE" id="PS50011">
    <property type="entry name" value="PROTEIN_KINASE_DOM"/>
    <property type="match status" value="1"/>
</dbReference>
<dbReference type="InterPro" id="IPR011009">
    <property type="entry name" value="Kinase-like_dom_sf"/>
</dbReference>
<comment type="subcellular location">
    <subcellularLocation>
        <location evidence="1">Cell membrane</location>
    </subcellularLocation>
</comment>
<dbReference type="Gene3D" id="3.30.200.20">
    <property type="entry name" value="Phosphorylase Kinase, domain 1"/>
    <property type="match status" value="2"/>
</dbReference>
<keyword evidence="6" id="KW-1185">Reference proteome</keyword>
<evidence type="ECO:0000256" key="3">
    <source>
        <dbReference type="SAM" id="MobiDB-lite"/>
    </source>
</evidence>
<dbReference type="EMBL" id="JAYDYQ010001088">
    <property type="protein sequence ID" value="KAK4487845.1"/>
    <property type="molecule type" value="Genomic_DNA"/>
</dbReference>
<evidence type="ECO:0000259" key="4">
    <source>
        <dbReference type="PROSITE" id="PS50011"/>
    </source>
</evidence>
<evidence type="ECO:0000256" key="1">
    <source>
        <dbReference type="ARBA" id="ARBA00004236"/>
    </source>
</evidence>
<dbReference type="InterPro" id="IPR001245">
    <property type="entry name" value="Ser-Thr/Tyr_kinase_cat_dom"/>
</dbReference>
<protein>
    <recommendedName>
        <fullName evidence="4">Protein kinase domain-containing protein</fullName>
    </recommendedName>
</protein>
<dbReference type="InterPro" id="IPR050823">
    <property type="entry name" value="Plant_Ser_Thr_Prot_Kinase"/>
</dbReference>
<dbReference type="PANTHER" id="PTHR45621">
    <property type="entry name" value="OS01G0588500 PROTEIN-RELATED"/>
    <property type="match status" value="1"/>
</dbReference>
<comment type="caution">
    <text evidence="5">The sequence shown here is derived from an EMBL/GenBank/DDBJ whole genome shotgun (WGS) entry which is preliminary data.</text>
</comment>
<dbReference type="Pfam" id="PF07714">
    <property type="entry name" value="PK_Tyr_Ser-Thr"/>
    <property type="match status" value="1"/>
</dbReference>
<proteinExistence type="predicted"/>
<keyword evidence="2" id="KW-1003">Cell membrane</keyword>
<organism evidence="5 6">
    <name type="scientific">Penstemon davidsonii</name>
    <dbReference type="NCBI Taxonomy" id="160366"/>
    <lineage>
        <taxon>Eukaryota</taxon>
        <taxon>Viridiplantae</taxon>
        <taxon>Streptophyta</taxon>
        <taxon>Embryophyta</taxon>
        <taxon>Tracheophyta</taxon>
        <taxon>Spermatophyta</taxon>
        <taxon>Magnoliopsida</taxon>
        <taxon>eudicotyledons</taxon>
        <taxon>Gunneridae</taxon>
        <taxon>Pentapetalae</taxon>
        <taxon>asterids</taxon>
        <taxon>lamiids</taxon>
        <taxon>Lamiales</taxon>
        <taxon>Plantaginaceae</taxon>
        <taxon>Cheloneae</taxon>
        <taxon>Penstemon</taxon>
    </lineage>
</organism>
<dbReference type="InterPro" id="IPR000719">
    <property type="entry name" value="Prot_kinase_dom"/>
</dbReference>
<dbReference type="Proteomes" id="UP001291926">
    <property type="component" value="Unassembled WGS sequence"/>
</dbReference>
<evidence type="ECO:0000313" key="6">
    <source>
        <dbReference type="Proteomes" id="UP001291926"/>
    </source>
</evidence>
<evidence type="ECO:0000256" key="2">
    <source>
        <dbReference type="ARBA" id="ARBA00022475"/>
    </source>
</evidence>
<dbReference type="SUPFAM" id="SSF56112">
    <property type="entry name" value="Protein kinase-like (PK-like)"/>
    <property type="match status" value="2"/>
</dbReference>
<accession>A0ABR0DF39</accession>
<sequence>MNGFIDGGHPMPNLMSEGTDSDGAKKTPNPTYIAWRRSERLLRGWITGTLSEEVLSLVVGLETASEVWKALENSYALNSQEREVQLMQNMSLLRKGEGGFGHVYKGWIHEYNLTAAKLGSGMDVAIKKWNPQGLQGHQEWMGIALRKTICLWNLMPKLSDFGLARYRPNDDTHLSPHVMGTYGYATPEYVATAYRIEGNKKGNKELSTRLTIPEGGFGHVYKGWIHEYNMTAAKPGSGMAVAVLKWNPPGCQGHQEWMDELNYLSKLQHPNLVKLIGHCSEEDNLLLVYEFMPKGSLNNHLFARRNQSLSWATRIKVATDAARALSFLHGLEKQVIHRGLNSGDILLDGEFNAKLSDFGLAKNGPTGDMTHVSTRVMGTYGYAAPEYVATGPSLNRKMGKNSIFIP</sequence>
<feature type="domain" description="Protein kinase" evidence="4">
    <location>
        <begin position="206"/>
        <end position="406"/>
    </location>
</feature>
<evidence type="ECO:0000313" key="5">
    <source>
        <dbReference type="EMBL" id="KAK4487845.1"/>
    </source>
</evidence>
<reference evidence="5 6" key="1">
    <citation type="journal article" date="2023" name="bioRxiv">
        <title>Genome report: Whole genome sequence and annotation of Penstemon davidsonii.</title>
        <authorList>
            <person name="Ostevik K.L."/>
            <person name="Alabady M."/>
            <person name="Zhang M."/>
            <person name="Rausher M.D."/>
        </authorList>
    </citation>
    <scope>NUCLEOTIDE SEQUENCE [LARGE SCALE GENOMIC DNA]</scope>
    <source>
        <strain evidence="5">DNT005</strain>
        <tissue evidence="5">Whole leaf</tissue>
    </source>
</reference>
<gene>
    <name evidence="5" type="ORF">RD792_003581</name>
</gene>